<dbReference type="SUPFAM" id="SSF82215">
    <property type="entry name" value="C-terminal autoproteolytic domain of nucleoporin nup98"/>
    <property type="match status" value="1"/>
</dbReference>
<dbReference type="GO" id="GO:0034398">
    <property type="term" value="P:telomere tethering at nuclear periphery"/>
    <property type="evidence" value="ECO:0007669"/>
    <property type="project" value="TreeGrafter"/>
</dbReference>
<keyword evidence="7" id="KW-0811">Translocation</keyword>
<feature type="compositionally biased region" description="Acidic residues" evidence="10">
    <location>
        <begin position="1044"/>
        <end position="1054"/>
    </location>
</feature>
<dbReference type="GO" id="GO:0003723">
    <property type="term" value="F:RNA binding"/>
    <property type="evidence" value="ECO:0007669"/>
    <property type="project" value="TreeGrafter"/>
</dbReference>
<protein>
    <recommendedName>
        <fullName evidence="11">Peptidase S59 domain-containing protein</fullName>
    </recommendedName>
</protein>
<dbReference type="GO" id="GO:0006606">
    <property type="term" value="P:protein import into nucleus"/>
    <property type="evidence" value="ECO:0007669"/>
    <property type="project" value="TreeGrafter"/>
</dbReference>
<keyword evidence="4" id="KW-0068">Autocatalytic cleavage</keyword>
<dbReference type="EMBL" id="SIDB01000001">
    <property type="protein sequence ID" value="KAI3438756.1"/>
    <property type="molecule type" value="Genomic_DNA"/>
</dbReference>
<dbReference type="InterPro" id="IPR037665">
    <property type="entry name" value="Nucleoporin_S59-like"/>
</dbReference>
<dbReference type="Pfam" id="PF12110">
    <property type="entry name" value="Nup96"/>
    <property type="match status" value="1"/>
</dbReference>
<feature type="region of interest" description="Disordered" evidence="10">
    <location>
        <begin position="1390"/>
        <end position="1422"/>
    </location>
</feature>
<evidence type="ECO:0000256" key="9">
    <source>
        <dbReference type="ARBA" id="ARBA00023242"/>
    </source>
</evidence>
<accession>A0A9D4TZD3</accession>
<feature type="compositionally biased region" description="Low complexity" evidence="10">
    <location>
        <begin position="1302"/>
        <end position="1318"/>
    </location>
</feature>
<evidence type="ECO:0000256" key="6">
    <source>
        <dbReference type="ARBA" id="ARBA00022927"/>
    </source>
</evidence>
<name>A0A9D4TZD3_CHLVU</name>
<feature type="compositionally biased region" description="Polar residues" evidence="10">
    <location>
        <begin position="34"/>
        <end position="45"/>
    </location>
</feature>
<evidence type="ECO:0000256" key="3">
    <source>
        <dbReference type="ARBA" id="ARBA00022448"/>
    </source>
</evidence>
<dbReference type="Pfam" id="PF21240">
    <property type="entry name" value="Nup98_GLEBS"/>
    <property type="match status" value="1"/>
</dbReference>
<feature type="region of interest" description="Disordered" evidence="10">
    <location>
        <begin position="1103"/>
        <end position="1137"/>
    </location>
</feature>
<keyword evidence="3" id="KW-0813">Transport</keyword>
<dbReference type="Proteomes" id="UP001055712">
    <property type="component" value="Unassembled WGS sequence"/>
</dbReference>
<dbReference type="GO" id="GO:0006405">
    <property type="term" value="P:RNA export from nucleus"/>
    <property type="evidence" value="ECO:0007669"/>
    <property type="project" value="TreeGrafter"/>
</dbReference>
<feature type="region of interest" description="Disordered" evidence="10">
    <location>
        <begin position="969"/>
        <end position="1000"/>
    </location>
</feature>
<evidence type="ECO:0000256" key="4">
    <source>
        <dbReference type="ARBA" id="ARBA00022813"/>
    </source>
</evidence>
<organism evidence="12 13">
    <name type="scientific">Chlorella vulgaris</name>
    <name type="common">Green alga</name>
    <dbReference type="NCBI Taxonomy" id="3077"/>
    <lineage>
        <taxon>Eukaryota</taxon>
        <taxon>Viridiplantae</taxon>
        <taxon>Chlorophyta</taxon>
        <taxon>core chlorophytes</taxon>
        <taxon>Trebouxiophyceae</taxon>
        <taxon>Chlorellales</taxon>
        <taxon>Chlorellaceae</taxon>
        <taxon>Chlorella clade</taxon>
        <taxon>Chlorella</taxon>
    </lineage>
</organism>
<dbReference type="GO" id="GO:0044614">
    <property type="term" value="C:nuclear pore cytoplasmic filaments"/>
    <property type="evidence" value="ECO:0007669"/>
    <property type="project" value="TreeGrafter"/>
</dbReference>
<feature type="region of interest" description="Disordered" evidence="10">
    <location>
        <begin position="13"/>
        <end position="45"/>
    </location>
</feature>
<feature type="compositionally biased region" description="Low complexity" evidence="10">
    <location>
        <begin position="13"/>
        <end position="27"/>
    </location>
</feature>
<dbReference type="FunFam" id="1.10.10.2360:FF:000001">
    <property type="entry name" value="Nuclear pore complex protein Nup98-Nup96"/>
    <property type="match status" value="1"/>
</dbReference>
<dbReference type="GO" id="GO:0008139">
    <property type="term" value="F:nuclear localization sequence binding"/>
    <property type="evidence" value="ECO:0007669"/>
    <property type="project" value="TreeGrafter"/>
</dbReference>
<evidence type="ECO:0000313" key="12">
    <source>
        <dbReference type="EMBL" id="KAI3438756.1"/>
    </source>
</evidence>
<keyword evidence="5" id="KW-0509">mRNA transport</keyword>
<feature type="compositionally biased region" description="Gly residues" evidence="10">
    <location>
        <begin position="1392"/>
        <end position="1410"/>
    </location>
</feature>
<keyword evidence="8" id="KW-0906">Nuclear pore complex</keyword>
<feature type="compositionally biased region" description="Low complexity" evidence="10">
    <location>
        <begin position="667"/>
        <end position="677"/>
    </location>
</feature>
<feature type="region of interest" description="Disordered" evidence="10">
    <location>
        <begin position="198"/>
        <end position="226"/>
    </location>
</feature>
<evidence type="ECO:0000256" key="10">
    <source>
        <dbReference type="SAM" id="MobiDB-lite"/>
    </source>
</evidence>
<feature type="region of interest" description="Disordered" evidence="10">
    <location>
        <begin position="487"/>
        <end position="510"/>
    </location>
</feature>
<feature type="compositionally biased region" description="Low complexity" evidence="10">
    <location>
        <begin position="702"/>
        <end position="712"/>
    </location>
</feature>
<comment type="subcellular location">
    <subcellularLocation>
        <location evidence="1">Nucleus</location>
        <location evidence="1">Nuclear pore complex</location>
    </subcellularLocation>
</comment>
<evidence type="ECO:0000259" key="11">
    <source>
        <dbReference type="PROSITE" id="PS51434"/>
    </source>
</evidence>
<evidence type="ECO:0000256" key="1">
    <source>
        <dbReference type="ARBA" id="ARBA00004567"/>
    </source>
</evidence>
<sequence length="1979" mass="197484">MANFGFGGGFGAPSSSPFGTTSPSPFGQQAPAFGQSTSPFGATTTTSVFGQSAPAFGATPAPAFGAQPAPAFGASSTPAFGAASAPAFGAAPTGAFGQAKPAFGGFGAAAASPFGAAPTAAPAFGASAPAFGAASAPAFGASPFGGGTSAFGASPAPAFGAASAPAFGAASTPAFGQGLSAFGSTAFGGGATPAAGGFGTPGFGGGARGTRAVQWRKTQEQDSSGNAGAKTGVVYFNSISCMPEYASKSVEELRWEDYADGCKGNTGAASPASGAFGASTFGASTSSPFGAPTSSPAFGASSAPAFGASAPAFGAAPAPAFGTFGAQSAPAFGAASQPAFGGFGAASPSPFGGSSPSPFGQSAPAFGASSAPAFGAASQPAFGAASAPAFGAASQPAFGGFGAASASGFGASPAPAFGAASQPAFGFASSAPTFGAASTSGFGATSAPAFGFGAASTPGFGAQPAPAFGASSASLFGASSTPAFGGTSLFGGTQQQQQQQPAGGFGFGAASTPGFGASPAPAFGASSSSLFGGGSAPAFGANPFGGSQAAPAFTFAPAQPSSMPAGTMMPAQPMQAPGVATSPYGVLPEAPKMSPAPEYKVGLTQRPAGLLAGGTPRPAALITPRSLTPRSGVRMRPRHGMSASHMTKSPADFLSAANGQAGGGTPGSAAPGGSTTPNGSVFVPRENPRRLFVRDRALPSTEAAASISASPSSGGGGGSTPGPSSAALRTPAGSGLRVPPGRRADLGASGSGDVNAVSGGGGFSLPENGFGPQGGSGGQGGLSDAQLASLLPSLKQPDYHTEPSLQQLAAMAREDPSSLAAVSNFSVVRRGVGSVRWLEPTDVRGLDLDTTVQLSKGSIEVYLDERLKPEVGQGLNKRAEVTMLRIHRLDKATGKPTTDPEAIDRFARKLKKLTADQGARFVSYDAAAGTWRFEVEHFSKYGLLDSDEEDGGEAAGSDEDMAAYGLRGKAAAGAQQQQQQKRRQPSGGEAGAGAGAARWGQAEMEEAAAALEADGMEGDGYGDDDAMLESQGRGGGGSAAWPEGEQEVEEESEGQELSLGGGGAFGGDDGGGAGRALQLSLPAQLGMDPEDLQRIRDGLYAGSQANRQQPATQQRVAASGGGFGTVSQQHTAAPPPAAAFATVPAQPVLAARNAWRKQQSMPFKPPAAAKARQAVRRAGPPLLPAGPTLVTAAAASKQCLVPAPAAAAAGGGSERCLPDAGLFAGASFRANWAPNAVFVHAGGRASSASHVVVSQAIVGARVAPAGQPAGADSAFQQRQRSALQAALDLHLKHSSPDAQPSTATATATGGDADMADGGELVPAAPGVPQWRLCCRRQGDLRQLTQQYKALCNAAADKAEGVERGVLAHQAATWELMHVLFSAIEGEQLPASAGGGGGGNLSGSSGNGGEDQGGEDGHAAAADAAMDAEELRLDKLAAFKRRAHLSHWLRDQARPQVKAEALASYQPGPAAASDSVAARLLALLSGHQLSAAAVLAACSGNVRLATLLAQAGTKGVGQAELAQQLQTWQETGCDRHISTGLRHVYQLLAGQVEAVTPSLNLDWRRALGLHLWYGCQPTASVAEALAAYTAAVEAGAAPPPLPLYAERGGGVAACGRSFDVAFELLRLHAVACDPDASGSVDMLRPLLARLLRPSGVTPDPLDYSFCWHMLGVLQALQVLPAAATALPEAAVASMSFISQLEASGQLSHWAVYAALHLPDAAERGRVVRELLAAHADEWCDDEEVQAFFRQRLGLPAAWLAQAQALWAQYCEDDAGRLDHLLAAEDWPAAHTLLCDTVAPRWLLAGATQRLSAVLQQLEPHAAVVGLAAGAGAWEAGGGCYSSYLFLKDLYATLGLGSTSSGGRAAAAASQPALSFHERMDAAARLSAMLEDAAARWGLAGPEQDAARRLDAGPGGGAARQAVYARMSAEVSKWVLSDSEGNNLRPLPEQDRLALGMRAMPYKTAAAGLQMAAIHLAQRVA</sequence>
<evidence type="ECO:0000313" key="13">
    <source>
        <dbReference type="Proteomes" id="UP001055712"/>
    </source>
</evidence>
<reference evidence="12" key="1">
    <citation type="journal article" date="2019" name="Plant J.">
        <title>Chlorella vulgaris genome assembly and annotation reveals the molecular basis for metabolic acclimation to high light conditions.</title>
        <authorList>
            <person name="Cecchin M."/>
            <person name="Marcolungo L."/>
            <person name="Rossato M."/>
            <person name="Girolomoni L."/>
            <person name="Cosentino E."/>
            <person name="Cuine S."/>
            <person name="Li-Beisson Y."/>
            <person name="Delledonne M."/>
            <person name="Ballottari M."/>
        </authorList>
    </citation>
    <scope>NUCLEOTIDE SEQUENCE</scope>
    <source>
        <strain evidence="12">211/11P</strain>
    </source>
</reference>
<feature type="region of interest" description="Disordered" evidence="10">
    <location>
        <begin position="611"/>
        <end position="687"/>
    </location>
</feature>
<dbReference type="GO" id="GO:0051028">
    <property type="term" value="P:mRNA transport"/>
    <property type="evidence" value="ECO:0007669"/>
    <property type="project" value="UniProtKB-KW"/>
</dbReference>
<feature type="region of interest" description="Disordered" evidence="10">
    <location>
        <begin position="1293"/>
        <end position="1321"/>
    </location>
</feature>
<dbReference type="GO" id="GO:0017056">
    <property type="term" value="F:structural constituent of nuclear pore"/>
    <property type="evidence" value="ECO:0007669"/>
    <property type="project" value="InterPro"/>
</dbReference>
<dbReference type="Gene3D" id="3.30.1610.10">
    <property type="entry name" value="Peptidase S59, nucleoporin"/>
    <property type="match status" value="1"/>
</dbReference>
<dbReference type="Gene3D" id="1.10.10.2360">
    <property type="match status" value="1"/>
</dbReference>
<feature type="region of interest" description="Disordered" evidence="10">
    <location>
        <begin position="1015"/>
        <end position="1076"/>
    </location>
</feature>
<feature type="compositionally biased region" description="Gly residues" evidence="10">
    <location>
        <begin position="1059"/>
        <end position="1074"/>
    </location>
</feature>
<keyword evidence="6" id="KW-0653">Protein transport</keyword>
<dbReference type="PANTHER" id="PTHR23198">
    <property type="entry name" value="NUCLEOPORIN"/>
    <property type="match status" value="1"/>
</dbReference>
<comment type="similarity">
    <text evidence="2">Belongs to the nucleoporin GLFG family.</text>
</comment>
<comment type="caution">
    <text evidence="12">The sequence shown here is derived from an EMBL/GenBank/DDBJ whole genome shotgun (WGS) entry which is preliminary data.</text>
</comment>
<dbReference type="PROSITE" id="PS51434">
    <property type="entry name" value="NUP_C"/>
    <property type="match status" value="1"/>
</dbReference>
<feature type="region of interest" description="Disordered" evidence="10">
    <location>
        <begin position="702"/>
        <end position="784"/>
    </location>
</feature>
<dbReference type="InterPro" id="IPR036903">
    <property type="entry name" value="Nup98_auto-Pept-S59_dom_sf"/>
</dbReference>
<dbReference type="PANTHER" id="PTHR23198:SF6">
    <property type="entry name" value="NUCLEAR PORE COMPLEX PROTEIN NUP98-NUP96"/>
    <property type="match status" value="1"/>
</dbReference>
<feature type="compositionally biased region" description="Acidic residues" evidence="10">
    <location>
        <begin position="1015"/>
        <end position="1027"/>
    </location>
</feature>
<evidence type="ECO:0000256" key="7">
    <source>
        <dbReference type="ARBA" id="ARBA00023010"/>
    </source>
</evidence>
<dbReference type="Pfam" id="PF04096">
    <property type="entry name" value="Nucleoporin2"/>
    <property type="match status" value="1"/>
</dbReference>
<feature type="compositionally biased region" description="Low complexity" evidence="10">
    <location>
        <begin position="969"/>
        <end position="979"/>
    </location>
</feature>
<dbReference type="GO" id="GO:0000973">
    <property type="term" value="P:post-transcriptional tethering of RNA polymerase II gene DNA at nuclear periphery"/>
    <property type="evidence" value="ECO:0007669"/>
    <property type="project" value="TreeGrafter"/>
</dbReference>
<dbReference type="Gene3D" id="1.25.40.690">
    <property type="match status" value="1"/>
</dbReference>
<dbReference type="InterPro" id="IPR021967">
    <property type="entry name" value="Nup98_C"/>
</dbReference>
<proteinExistence type="inferred from homology"/>
<feature type="domain" description="Peptidase S59" evidence="11">
    <location>
        <begin position="796"/>
        <end position="938"/>
    </location>
</feature>
<reference evidence="12" key="2">
    <citation type="submission" date="2020-11" db="EMBL/GenBank/DDBJ databases">
        <authorList>
            <person name="Cecchin M."/>
            <person name="Marcolungo L."/>
            <person name="Rossato M."/>
            <person name="Girolomoni L."/>
            <person name="Cosentino E."/>
            <person name="Cuine S."/>
            <person name="Li-Beisson Y."/>
            <person name="Delledonne M."/>
            <person name="Ballottari M."/>
        </authorList>
    </citation>
    <scope>NUCLEOTIDE SEQUENCE</scope>
    <source>
        <strain evidence="12">211/11P</strain>
        <tissue evidence="12">Whole cell</tissue>
    </source>
</reference>
<gene>
    <name evidence="12" type="ORF">D9Q98_001175</name>
</gene>
<feature type="compositionally biased region" description="Gly residues" evidence="10">
    <location>
        <begin position="771"/>
        <end position="781"/>
    </location>
</feature>
<evidence type="ECO:0000256" key="5">
    <source>
        <dbReference type="ARBA" id="ARBA00022816"/>
    </source>
</evidence>
<keyword evidence="13" id="KW-1185">Reference proteome</keyword>
<dbReference type="OrthoDB" id="3797628at2759"/>
<feature type="compositionally biased region" description="Gly residues" evidence="10">
    <location>
        <begin position="198"/>
        <end position="208"/>
    </location>
</feature>
<dbReference type="InterPro" id="IPR007230">
    <property type="entry name" value="Nup98_auto-Pept-S59_dom"/>
</dbReference>
<evidence type="ECO:0000256" key="8">
    <source>
        <dbReference type="ARBA" id="ARBA00023132"/>
    </source>
</evidence>
<evidence type="ECO:0000256" key="2">
    <source>
        <dbReference type="ARBA" id="ARBA00008926"/>
    </source>
</evidence>
<feature type="compositionally biased region" description="Polar residues" evidence="10">
    <location>
        <begin position="1103"/>
        <end position="1116"/>
    </location>
</feature>
<keyword evidence="9" id="KW-0539">Nucleus</keyword>